<protein>
    <submittedName>
        <fullName evidence="2">Uncharacterized protein</fullName>
    </submittedName>
</protein>
<feature type="region of interest" description="Disordered" evidence="1">
    <location>
        <begin position="1"/>
        <end position="52"/>
    </location>
</feature>
<dbReference type="EMBL" id="JACGWN010000009">
    <property type="protein sequence ID" value="KAL0433637.1"/>
    <property type="molecule type" value="Genomic_DNA"/>
</dbReference>
<gene>
    <name evidence="2" type="ORF">Slati_2698000</name>
</gene>
<accession>A0AAW2W008</accession>
<name>A0AAW2W008_9LAMI</name>
<feature type="compositionally biased region" description="Polar residues" evidence="1">
    <location>
        <begin position="41"/>
        <end position="52"/>
    </location>
</feature>
<sequence>MDKAISSQVASSASRELAESPATSSLDASSPARRSRASQIAGPTSSPGRELA</sequence>
<reference evidence="2" key="2">
    <citation type="journal article" date="2024" name="Plant">
        <title>Genomic evolution and insights into agronomic trait innovations of Sesamum species.</title>
        <authorList>
            <person name="Miao H."/>
            <person name="Wang L."/>
            <person name="Qu L."/>
            <person name="Liu H."/>
            <person name="Sun Y."/>
            <person name="Le M."/>
            <person name="Wang Q."/>
            <person name="Wei S."/>
            <person name="Zheng Y."/>
            <person name="Lin W."/>
            <person name="Duan Y."/>
            <person name="Cao H."/>
            <person name="Xiong S."/>
            <person name="Wang X."/>
            <person name="Wei L."/>
            <person name="Li C."/>
            <person name="Ma Q."/>
            <person name="Ju M."/>
            <person name="Zhao R."/>
            <person name="Li G."/>
            <person name="Mu C."/>
            <person name="Tian Q."/>
            <person name="Mei H."/>
            <person name="Zhang T."/>
            <person name="Gao T."/>
            <person name="Zhang H."/>
        </authorList>
    </citation>
    <scope>NUCLEOTIDE SEQUENCE</scope>
    <source>
        <strain evidence="2">KEN1</strain>
    </source>
</reference>
<evidence type="ECO:0000256" key="1">
    <source>
        <dbReference type="SAM" id="MobiDB-lite"/>
    </source>
</evidence>
<proteinExistence type="predicted"/>
<evidence type="ECO:0000313" key="2">
    <source>
        <dbReference type="EMBL" id="KAL0433637.1"/>
    </source>
</evidence>
<dbReference type="AlphaFoldDB" id="A0AAW2W008"/>
<organism evidence="2">
    <name type="scientific">Sesamum latifolium</name>
    <dbReference type="NCBI Taxonomy" id="2727402"/>
    <lineage>
        <taxon>Eukaryota</taxon>
        <taxon>Viridiplantae</taxon>
        <taxon>Streptophyta</taxon>
        <taxon>Embryophyta</taxon>
        <taxon>Tracheophyta</taxon>
        <taxon>Spermatophyta</taxon>
        <taxon>Magnoliopsida</taxon>
        <taxon>eudicotyledons</taxon>
        <taxon>Gunneridae</taxon>
        <taxon>Pentapetalae</taxon>
        <taxon>asterids</taxon>
        <taxon>lamiids</taxon>
        <taxon>Lamiales</taxon>
        <taxon>Pedaliaceae</taxon>
        <taxon>Sesamum</taxon>
    </lineage>
</organism>
<comment type="caution">
    <text evidence="2">The sequence shown here is derived from an EMBL/GenBank/DDBJ whole genome shotgun (WGS) entry which is preliminary data.</text>
</comment>
<feature type="compositionally biased region" description="Polar residues" evidence="1">
    <location>
        <begin position="1"/>
        <end position="14"/>
    </location>
</feature>
<reference evidence="2" key="1">
    <citation type="submission" date="2020-06" db="EMBL/GenBank/DDBJ databases">
        <authorList>
            <person name="Li T."/>
            <person name="Hu X."/>
            <person name="Zhang T."/>
            <person name="Song X."/>
            <person name="Zhang H."/>
            <person name="Dai N."/>
            <person name="Sheng W."/>
            <person name="Hou X."/>
            <person name="Wei L."/>
        </authorList>
    </citation>
    <scope>NUCLEOTIDE SEQUENCE</scope>
    <source>
        <strain evidence="2">KEN1</strain>
        <tissue evidence="2">Leaf</tissue>
    </source>
</reference>